<gene>
    <name evidence="3" type="ORF">EK0264_12050</name>
</gene>
<proteinExistence type="predicted"/>
<dbReference type="GO" id="GO:0008408">
    <property type="term" value="F:3'-5' exonuclease activity"/>
    <property type="evidence" value="ECO:0007669"/>
    <property type="project" value="InterPro"/>
</dbReference>
<dbReference type="AlphaFoldDB" id="A0A7L4YP72"/>
<dbReference type="NCBIfam" id="NF005926">
    <property type="entry name" value="PRK07940.1"/>
    <property type="match status" value="1"/>
</dbReference>
<dbReference type="InParanoid" id="A0A7L4YP72"/>
<dbReference type="InterPro" id="IPR050238">
    <property type="entry name" value="DNA_Rep/Repair_Clamp_Loader"/>
</dbReference>
<dbReference type="EC" id="2.7.7.7" evidence="3"/>
<dbReference type="Proteomes" id="UP000463857">
    <property type="component" value="Chromosome"/>
</dbReference>
<dbReference type="Gene3D" id="3.40.50.300">
    <property type="entry name" value="P-loop containing nucleotide triphosphate hydrolases"/>
    <property type="match status" value="1"/>
</dbReference>
<accession>A0A7L4YP72</accession>
<evidence type="ECO:0000259" key="2">
    <source>
        <dbReference type="SMART" id="SM00382"/>
    </source>
</evidence>
<dbReference type="GO" id="GO:0003887">
    <property type="term" value="F:DNA-directed DNA polymerase activity"/>
    <property type="evidence" value="ECO:0007669"/>
    <property type="project" value="UniProtKB-EC"/>
</dbReference>
<dbReference type="CDD" id="cd00009">
    <property type="entry name" value="AAA"/>
    <property type="match status" value="1"/>
</dbReference>
<dbReference type="InterPro" id="IPR027417">
    <property type="entry name" value="P-loop_NTPase"/>
</dbReference>
<dbReference type="PANTHER" id="PTHR11669:SF8">
    <property type="entry name" value="DNA POLYMERASE III SUBUNIT DELTA"/>
    <property type="match status" value="1"/>
</dbReference>
<evidence type="ECO:0000313" key="4">
    <source>
        <dbReference type="Proteomes" id="UP000463857"/>
    </source>
</evidence>
<keyword evidence="3" id="KW-0548">Nucleotidyltransferase</keyword>
<name>A0A7L4YP72_9ACTN</name>
<keyword evidence="4" id="KW-1185">Reference proteome</keyword>
<feature type="region of interest" description="Disordered" evidence="1">
    <location>
        <begin position="262"/>
        <end position="293"/>
    </location>
</feature>
<dbReference type="OrthoDB" id="9809531at2"/>
<dbReference type="GO" id="GO:0006261">
    <property type="term" value="P:DNA-templated DNA replication"/>
    <property type="evidence" value="ECO:0007669"/>
    <property type="project" value="TreeGrafter"/>
</dbReference>
<sequence>MSAPVFDQLVGQDAAIGVLDHASRAAGEIVRGDGPGTAMTHAWLFVGPPGSGRSTAARAFAQALQCEFGGCGQCADCHTVKVGTHADVHIVTPEGLSISVREMREIVRVSAFQPTGQRWQIVIIEDADRLTEGASNALLKAIEEPSPHTVFLLCAPTTHPDDVSVTVRSRCRVVSLRTPPADDVARVLIERDGIDPELAQWAAHAAQGHIGRAKRLATDEVARNRRETVLAVPLRLTSMQGCLEAADELIEAAESEARAISEALDEPERESLSQSLGAGGTGKGAGTAARGMAGALRELERKQKTRATRVQRDSLDRALVDLTGFYRDVLLVQVGSDVELSHADHERQVREVADRVGQDWVLRGLDQIVATRTALETNVKPKFAITALTTALRLPRA</sequence>
<evidence type="ECO:0000256" key="1">
    <source>
        <dbReference type="SAM" id="MobiDB-lite"/>
    </source>
</evidence>
<keyword evidence="3" id="KW-0808">Transferase</keyword>
<dbReference type="SMART" id="SM00382">
    <property type="entry name" value="AAA"/>
    <property type="match status" value="1"/>
</dbReference>
<dbReference type="RefSeq" id="WP_159545931.1">
    <property type="nucleotide sequence ID" value="NZ_CP047156.1"/>
</dbReference>
<dbReference type="InterPro" id="IPR003593">
    <property type="entry name" value="AAA+_ATPase"/>
</dbReference>
<evidence type="ECO:0000313" key="3">
    <source>
        <dbReference type="EMBL" id="QHC00946.1"/>
    </source>
</evidence>
<dbReference type="SUPFAM" id="SSF52540">
    <property type="entry name" value="P-loop containing nucleoside triphosphate hydrolases"/>
    <property type="match status" value="1"/>
</dbReference>
<dbReference type="PANTHER" id="PTHR11669">
    <property type="entry name" value="REPLICATION FACTOR C / DNA POLYMERASE III GAMMA-TAU SUBUNIT"/>
    <property type="match status" value="1"/>
</dbReference>
<reference evidence="3 4" key="1">
    <citation type="journal article" date="2018" name="Int. J. Syst. Evol. Microbiol.">
        <title>Epidermidibacterium keratini gen. nov., sp. nov., a member of the family Sporichthyaceae, isolated from keratin epidermis.</title>
        <authorList>
            <person name="Lee D.G."/>
            <person name="Trujillo M.E."/>
            <person name="Kang S."/>
            <person name="Nam J.J."/>
            <person name="Kim Y.J."/>
        </authorList>
    </citation>
    <scope>NUCLEOTIDE SEQUENCE [LARGE SCALE GENOMIC DNA]</scope>
    <source>
        <strain evidence="3 4">EPI-7</strain>
    </source>
</reference>
<protein>
    <submittedName>
        <fullName evidence="3">DNA polymerase III subunit delta</fullName>
        <ecNumber evidence="3">2.7.7.7</ecNumber>
    </submittedName>
</protein>
<feature type="domain" description="AAA+ ATPase" evidence="2">
    <location>
        <begin position="39"/>
        <end position="179"/>
    </location>
</feature>
<dbReference type="InterPro" id="IPR004622">
    <property type="entry name" value="DNA_pol_HolB"/>
</dbReference>
<dbReference type="NCBIfam" id="TIGR00678">
    <property type="entry name" value="holB"/>
    <property type="match status" value="1"/>
</dbReference>
<organism evidence="3 4">
    <name type="scientific">Epidermidibacterium keratini</name>
    <dbReference type="NCBI Taxonomy" id="1891644"/>
    <lineage>
        <taxon>Bacteria</taxon>
        <taxon>Bacillati</taxon>
        <taxon>Actinomycetota</taxon>
        <taxon>Actinomycetes</taxon>
        <taxon>Sporichthyales</taxon>
        <taxon>Sporichthyaceae</taxon>
        <taxon>Epidermidibacterium</taxon>
    </lineage>
</organism>
<dbReference type="Pfam" id="PF13177">
    <property type="entry name" value="DNA_pol3_delta2"/>
    <property type="match status" value="1"/>
</dbReference>
<dbReference type="EMBL" id="CP047156">
    <property type="protein sequence ID" value="QHC00946.1"/>
    <property type="molecule type" value="Genomic_DNA"/>
</dbReference>
<dbReference type="KEGG" id="eke:EK0264_12050"/>
<dbReference type="FunCoup" id="A0A7L4YP72">
    <property type="interactions" value="3"/>
</dbReference>